<name>A0A951PED8_9CYAN</name>
<evidence type="ECO:0008006" key="3">
    <source>
        <dbReference type="Google" id="ProtNLM"/>
    </source>
</evidence>
<accession>A0A951PED8</accession>
<dbReference type="Proteomes" id="UP000707356">
    <property type="component" value="Unassembled WGS sequence"/>
</dbReference>
<proteinExistence type="predicted"/>
<reference evidence="1" key="2">
    <citation type="journal article" date="2022" name="Microbiol. Resour. Announc.">
        <title>Metagenome Sequencing to Explore Phylogenomics of Terrestrial Cyanobacteria.</title>
        <authorList>
            <person name="Ward R.D."/>
            <person name="Stajich J.E."/>
            <person name="Johansen J.R."/>
            <person name="Huntemann M."/>
            <person name="Clum A."/>
            <person name="Foster B."/>
            <person name="Foster B."/>
            <person name="Roux S."/>
            <person name="Palaniappan K."/>
            <person name="Varghese N."/>
            <person name="Mukherjee S."/>
            <person name="Reddy T.B.K."/>
            <person name="Daum C."/>
            <person name="Copeland A."/>
            <person name="Chen I.A."/>
            <person name="Ivanova N.N."/>
            <person name="Kyrpides N.C."/>
            <person name="Shapiro N."/>
            <person name="Eloe-Fadrosh E.A."/>
            <person name="Pietrasiak N."/>
        </authorList>
    </citation>
    <scope>NUCLEOTIDE SEQUENCE</scope>
    <source>
        <strain evidence="1">GSE-TBD4-15B</strain>
    </source>
</reference>
<protein>
    <recommendedName>
        <fullName evidence="3">SPOR domain-containing protein</fullName>
    </recommendedName>
</protein>
<evidence type="ECO:0000313" key="1">
    <source>
        <dbReference type="EMBL" id="MBW4468142.1"/>
    </source>
</evidence>
<evidence type="ECO:0000313" key="2">
    <source>
        <dbReference type="Proteomes" id="UP000707356"/>
    </source>
</evidence>
<reference evidence="1" key="1">
    <citation type="submission" date="2021-05" db="EMBL/GenBank/DDBJ databases">
        <authorList>
            <person name="Pietrasiak N."/>
            <person name="Ward R."/>
            <person name="Stajich J.E."/>
            <person name="Kurbessoian T."/>
        </authorList>
    </citation>
    <scope>NUCLEOTIDE SEQUENCE</scope>
    <source>
        <strain evidence="1">GSE-TBD4-15B</strain>
    </source>
</reference>
<organism evidence="1 2">
    <name type="scientific">Pegethrix bostrychoides GSE-TBD4-15B</name>
    <dbReference type="NCBI Taxonomy" id="2839662"/>
    <lineage>
        <taxon>Bacteria</taxon>
        <taxon>Bacillati</taxon>
        <taxon>Cyanobacteriota</taxon>
        <taxon>Cyanophyceae</taxon>
        <taxon>Oculatellales</taxon>
        <taxon>Oculatellaceae</taxon>
        <taxon>Pegethrix</taxon>
    </lineage>
</organism>
<gene>
    <name evidence="1" type="ORF">KME07_22170</name>
</gene>
<comment type="caution">
    <text evidence="1">The sequence shown here is derived from an EMBL/GenBank/DDBJ whole genome shotgun (WGS) entry which is preliminary data.</text>
</comment>
<dbReference type="EMBL" id="JAHHHV010000084">
    <property type="protein sequence ID" value="MBW4468142.1"/>
    <property type="molecule type" value="Genomic_DNA"/>
</dbReference>
<sequence length="269" mass="28421">MTNFSGLRFLSGRELATTLACGSLLSAWIIPIQSAWARPLLSDSRHFLLAQQVTDGLPPPPAGYAQEAAQSQQYLVVVNGDSQILLSQVQAVQPTASVQEYNGQRFIQAGLYDDATSAQQQVNSLSAAGIGAQVVAVVNPASPTVSQSLPYDVNSPGTLPPAESLPTTVVPSTPTSVEFNSAPPASSAEVDSDGRAYFVVIPSNGKKLDAISEQVTRLTDGMGVDGMIATATKRGSHVQVGPFNSRSAANRWTRYFRDFGMDARVSYGS</sequence>
<dbReference type="AlphaFoldDB" id="A0A951PED8"/>